<organism evidence="1 2">
    <name type="scientific">Streptococcus canis</name>
    <dbReference type="NCBI Taxonomy" id="1329"/>
    <lineage>
        <taxon>Bacteria</taxon>
        <taxon>Bacillati</taxon>
        <taxon>Bacillota</taxon>
        <taxon>Bacilli</taxon>
        <taxon>Lactobacillales</taxon>
        <taxon>Streptococcaceae</taxon>
        <taxon>Streptococcus</taxon>
    </lineage>
</organism>
<dbReference type="Proteomes" id="UP001186118">
    <property type="component" value="Unassembled WGS sequence"/>
</dbReference>
<sequence length="151" mass="17373">MEQLEDTLLKGALGEKRFNPDQQRYYLGTYAERVVLSLSLEYAQDDRAKNYLEAELANLSLKYQPLALKISSELDPQYQMTYMKIAKQGQIAATIVTEKHMTSPFAFVLHTDHAISPEETRLEVIVNQTENDDSGSLEHKTPKSFWQKLFQ</sequence>
<dbReference type="EMBL" id="JAGQEX010000008">
    <property type="protein sequence ID" value="MDV5976843.1"/>
    <property type="molecule type" value="Genomic_DNA"/>
</dbReference>
<dbReference type="InterPro" id="IPR012543">
    <property type="entry name" value="DUF1694"/>
</dbReference>
<dbReference type="Gene3D" id="3.30.1330.30">
    <property type="match status" value="1"/>
</dbReference>
<reference evidence="1" key="1">
    <citation type="submission" date="2021-04" db="EMBL/GenBank/DDBJ databases">
        <title>Draft genomes of 20 S. canis strains.</title>
        <authorList>
            <person name="Pagnossin D."/>
            <person name="Weir W."/>
            <person name="Smith A."/>
            <person name="Ure R."/>
            <person name="Oravcova K."/>
        </authorList>
    </citation>
    <scope>NUCLEOTIDE SEQUENCE</scope>
    <source>
        <strain evidence="1">284</strain>
    </source>
</reference>
<name>A0AAE4Q7J0_STRCB</name>
<dbReference type="InterPro" id="IPR029064">
    <property type="entry name" value="Ribosomal_eL30-like_sf"/>
</dbReference>
<evidence type="ECO:0000313" key="1">
    <source>
        <dbReference type="EMBL" id="MDV5976843.1"/>
    </source>
</evidence>
<proteinExistence type="predicted"/>
<dbReference type="Pfam" id="PF07997">
    <property type="entry name" value="DUF1694"/>
    <property type="match status" value="1"/>
</dbReference>
<dbReference type="RefSeq" id="WP_317609964.1">
    <property type="nucleotide sequence ID" value="NZ_JAGQEX010000008.1"/>
</dbReference>
<accession>A0AAE4Q7J0</accession>
<dbReference type="SUPFAM" id="SSF160515">
    <property type="entry name" value="YueI-like"/>
    <property type="match status" value="1"/>
</dbReference>
<dbReference type="AlphaFoldDB" id="A0AAE4Q7J0"/>
<comment type="caution">
    <text evidence="1">The sequence shown here is derived from an EMBL/GenBank/DDBJ whole genome shotgun (WGS) entry which is preliminary data.</text>
</comment>
<protein>
    <submittedName>
        <fullName evidence="1">DUF1694 domain-containing protein</fullName>
    </submittedName>
</protein>
<dbReference type="PIRSF" id="PIRSF034303">
    <property type="entry name" value="DUF1694"/>
    <property type="match status" value="1"/>
</dbReference>
<evidence type="ECO:0000313" key="2">
    <source>
        <dbReference type="Proteomes" id="UP001186118"/>
    </source>
</evidence>
<gene>
    <name evidence="1" type="ORF">KB584_05100</name>
</gene>